<sequence>MRTREKVRGEFAYKPPVHDINAPDLYLPLMAFGTYLVLAGFILGINGKFNPEALGVQFTNGLLCWLLQALLLETIMHWLGGGNVAVPVLNMVAYGRYTFVAASVVMLARDFWSRSFHVVTLWECFCMGVLLVKTMKRILIAKLKTDFRTSTQSSPEIRSSTEHSRPGLRSDQHKTAQISSDQQQNCKTQNNLCRSSFQQQNQNHTSELQQVSS</sequence>
<keyword evidence="7" id="KW-0653">Protein transport</keyword>
<comment type="similarity">
    <text evidence="3">Belongs to the YIF1 family.</text>
</comment>
<dbReference type="AlphaFoldDB" id="A0A4S4EYP2"/>
<evidence type="ECO:0000256" key="6">
    <source>
        <dbReference type="ARBA" id="ARBA00022824"/>
    </source>
</evidence>
<evidence type="ECO:0000256" key="2">
    <source>
        <dbReference type="ARBA" id="ARBA00004653"/>
    </source>
</evidence>
<reference evidence="13 14" key="1">
    <citation type="journal article" date="2018" name="Proc. Natl. Acad. Sci. U.S.A.">
        <title>Draft genome sequence of Camellia sinensis var. sinensis provides insights into the evolution of the tea genome and tea quality.</title>
        <authorList>
            <person name="Wei C."/>
            <person name="Yang H."/>
            <person name="Wang S."/>
            <person name="Zhao J."/>
            <person name="Liu C."/>
            <person name="Gao L."/>
            <person name="Xia E."/>
            <person name="Lu Y."/>
            <person name="Tai Y."/>
            <person name="She G."/>
            <person name="Sun J."/>
            <person name="Cao H."/>
            <person name="Tong W."/>
            <person name="Gao Q."/>
            <person name="Li Y."/>
            <person name="Deng W."/>
            <person name="Jiang X."/>
            <person name="Wang W."/>
            <person name="Chen Q."/>
            <person name="Zhang S."/>
            <person name="Li H."/>
            <person name="Wu J."/>
            <person name="Wang P."/>
            <person name="Li P."/>
            <person name="Shi C."/>
            <person name="Zheng F."/>
            <person name="Jian J."/>
            <person name="Huang B."/>
            <person name="Shan D."/>
            <person name="Shi M."/>
            <person name="Fang C."/>
            <person name="Yue Y."/>
            <person name="Li F."/>
            <person name="Li D."/>
            <person name="Wei S."/>
            <person name="Han B."/>
            <person name="Jiang C."/>
            <person name="Yin Y."/>
            <person name="Xia T."/>
            <person name="Zhang Z."/>
            <person name="Bennetzen J.L."/>
            <person name="Zhao S."/>
            <person name="Wan X."/>
        </authorList>
    </citation>
    <scope>NUCLEOTIDE SEQUENCE [LARGE SCALE GENOMIC DNA]</scope>
    <source>
        <strain evidence="14">cv. Shuchazao</strain>
        <tissue evidence="13">Leaf</tissue>
    </source>
</reference>
<feature type="transmembrane region" description="Helical" evidence="12">
    <location>
        <begin position="25"/>
        <end position="47"/>
    </location>
</feature>
<gene>
    <name evidence="13" type="ORF">TEA_000977</name>
</gene>
<dbReference type="EMBL" id="SDRB02001239">
    <property type="protein sequence ID" value="THG21735.1"/>
    <property type="molecule type" value="Genomic_DNA"/>
</dbReference>
<comment type="caution">
    <text evidence="13">The sequence shown here is derived from an EMBL/GenBank/DDBJ whole genome shotgun (WGS) entry which is preliminary data.</text>
</comment>
<keyword evidence="9" id="KW-0333">Golgi apparatus</keyword>
<feature type="transmembrane region" description="Helical" evidence="12">
    <location>
        <begin position="114"/>
        <end position="132"/>
    </location>
</feature>
<evidence type="ECO:0000256" key="1">
    <source>
        <dbReference type="ARBA" id="ARBA00004477"/>
    </source>
</evidence>
<dbReference type="GO" id="GO:0006888">
    <property type="term" value="P:endoplasmic reticulum to Golgi vesicle-mediated transport"/>
    <property type="evidence" value="ECO:0007669"/>
    <property type="project" value="InterPro"/>
</dbReference>
<dbReference type="STRING" id="542762.A0A4S4EYP2"/>
<evidence type="ECO:0000313" key="13">
    <source>
        <dbReference type="EMBL" id="THG21735.1"/>
    </source>
</evidence>
<keyword evidence="14" id="KW-1185">Reference proteome</keyword>
<dbReference type="InterPro" id="IPR005578">
    <property type="entry name" value="Yif1_fam"/>
</dbReference>
<feature type="region of interest" description="Disordered" evidence="11">
    <location>
        <begin position="151"/>
        <end position="183"/>
    </location>
</feature>
<keyword evidence="5 12" id="KW-0812">Transmembrane</keyword>
<evidence type="ECO:0000256" key="9">
    <source>
        <dbReference type="ARBA" id="ARBA00023034"/>
    </source>
</evidence>
<dbReference type="GO" id="GO:0005793">
    <property type="term" value="C:endoplasmic reticulum-Golgi intermediate compartment"/>
    <property type="evidence" value="ECO:0007669"/>
    <property type="project" value="TreeGrafter"/>
</dbReference>
<dbReference type="PANTHER" id="PTHR14083">
    <property type="entry name" value="YIP1 INTERACTING FACTOR HOMOLOG YIF1 PROTEIN"/>
    <property type="match status" value="1"/>
</dbReference>
<dbReference type="Proteomes" id="UP000306102">
    <property type="component" value="Unassembled WGS sequence"/>
</dbReference>
<feature type="transmembrane region" description="Helical" evidence="12">
    <location>
        <begin position="84"/>
        <end position="108"/>
    </location>
</feature>
<organism evidence="13 14">
    <name type="scientific">Camellia sinensis var. sinensis</name>
    <name type="common">China tea</name>
    <dbReference type="NCBI Taxonomy" id="542762"/>
    <lineage>
        <taxon>Eukaryota</taxon>
        <taxon>Viridiplantae</taxon>
        <taxon>Streptophyta</taxon>
        <taxon>Embryophyta</taxon>
        <taxon>Tracheophyta</taxon>
        <taxon>Spermatophyta</taxon>
        <taxon>Magnoliopsida</taxon>
        <taxon>eudicotyledons</taxon>
        <taxon>Gunneridae</taxon>
        <taxon>Pentapetalae</taxon>
        <taxon>asterids</taxon>
        <taxon>Ericales</taxon>
        <taxon>Theaceae</taxon>
        <taxon>Camellia</taxon>
    </lineage>
</organism>
<keyword evidence="4" id="KW-0813">Transport</keyword>
<dbReference type="GO" id="GO:0030134">
    <property type="term" value="C:COPII-coated ER to Golgi transport vesicle"/>
    <property type="evidence" value="ECO:0007669"/>
    <property type="project" value="TreeGrafter"/>
</dbReference>
<evidence type="ECO:0000256" key="8">
    <source>
        <dbReference type="ARBA" id="ARBA00022989"/>
    </source>
</evidence>
<evidence type="ECO:0000256" key="5">
    <source>
        <dbReference type="ARBA" id="ARBA00022692"/>
    </source>
</evidence>
<keyword evidence="8 12" id="KW-1133">Transmembrane helix</keyword>
<evidence type="ECO:0000256" key="11">
    <source>
        <dbReference type="SAM" id="MobiDB-lite"/>
    </source>
</evidence>
<protein>
    <submittedName>
        <fullName evidence="13">Uncharacterized protein</fullName>
    </submittedName>
</protein>
<evidence type="ECO:0000256" key="3">
    <source>
        <dbReference type="ARBA" id="ARBA00009727"/>
    </source>
</evidence>
<dbReference type="GO" id="GO:0005789">
    <property type="term" value="C:endoplasmic reticulum membrane"/>
    <property type="evidence" value="ECO:0007669"/>
    <property type="project" value="UniProtKB-SubCell"/>
</dbReference>
<feature type="compositionally biased region" description="Basic and acidic residues" evidence="11">
    <location>
        <begin position="159"/>
        <end position="174"/>
    </location>
</feature>
<keyword evidence="6" id="KW-0256">Endoplasmic reticulum</keyword>
<dbReference type="PANTHER" id="PTHR14083:SF3">
    <property type="entry name" value="PROTEIN YIF1B-LIKE"/>
    <property type="match status" value="1"/>
</dbReference>
<name>A0A4S4EYP2_CAMSN</name>
<accession>A0A4S4EYP2</accession>
<evidence type="ECO:0000256" key="12">
    <source>
        <dbReference type="SAM" id="Phobius"/>
    </source>
</evidence>
<dbReference type="GO" id="GO:0000139">
    <property type="term" value="C:Golgi membrane"/>
    <property type="evidence" value="ECO:0007669"/>
    <property type="project" value="UniProtKB-SubCell"/>
</dbReference>
<evidence type="ECO:0000256" key="4">
    <source>
        <dbReference type="ARBA" id="ARBA00022448"/>
    </source>
</evidence>
<keyword evidence="10 12" id="KW-0472">Membrane</keyword>
<evidence type="ECO:0000256" key="10">
    <source>
        <dbReference type="ARBA" id="ARBA00023136"/>
    </source>
</evidence>
<dbReference type="Pfam" id="PF03878">
    <property type="entry name" value="YIF1"/>
    <property type="match status" value="1"/>
</dbReference>
<feature type="transmembrane region" description="Helical" evidence="12">
    <location>
        <begin position="53"/>
        <end position="72"/>
    </location>
</feature>
<evidence type="ECO:0000313" key="14">
    <source>
        <dbReference type="Proteomes" id="UP000306102"/>
    </source>
</evidence>
<dbReference type="GO" id="GO:0015031">
    <property type="term" value="P:protein transport"/>
    <property type="evidence" value="ECO:0007669"/>
    <property type="project" value="UniProtKB-KW"/>
</dbReference>
<proteinExistence type="inferred from homology"/>
<comment type="subcellular location">
    <subcellularLocation>
        <location evidence="1">Endoplasmic reticulum membrane</location>
        <topology evidence="1">Multi-pass membrane protein</topology>
    </subcellularLocation>
    <subcellularLocation>
        <location evidence="2">Golgi apparatus membrane</location>
        <topology evidence="2">Multi-pass membrane protein</topology>
    </subcellularLocation>
</comment>
<evidence type="ECO:0000256" key="7">
    <source>
        <dbReference type="ARBA" id="ARBA00022927"/>
    </source>
</evidence>